<feature type="signal peptide" evidence="3">
    <location>
        <begin position="1"/>
        <end position="36"/>
    </location>
</feature>
<dbReference type="Gene3D" id="2.180.10.10">
    <property type="entry name" value="RHS repeat-associated core"/>
    <property type="match status" value="5"/>
</dbReference>
<dbReference type="InterPro" id="IPR056823">
    <property type="entry name" value="TEN-like_YD-shell"/>
</dbReference>
<evidence type="ECO:0000256" key="3">
    <source>
        <dbReference type="SAM" id="SignalP"/>
    </source>
</evidence>
<gene>
    <name evidence="6" type="ORF">Ato02nite_029100</name>
</gene>
<dbReference type="Proteomes" id="UP000677082">
    <property type="component" value="Unassembled WGS sequence"/>
</dbReference>
<organism evidence="6 7">
    <name type="scientific">Paractinoplanes toevensis</name>
    <dbReference type="NCBI Taxonomy" id="571911"/>
    <lineage>
        <taxon>Bacteria</taxon>
        <taxon>Bacillati</taxon>
        <taxon>Actinomycetota</taxon>
        <taxon>Actinomycetes</taxon>
        <taxon>Micromonosporales</taxon>
        <taxon>Micromonosporaceae</taxon>
        <taxon>Paractinoplanes</taxon>
    </lineage>
</organism>
<keyword evidence="1" id="KW-0677">Repeat</keyword>
<dbReference type="InterPro" id="IPR031325">
    <property type="entry name" value="RHS_repeat"/>
</dbReference>
<dbReference type="InterPro" id="IPR045351">
    <property type="entry name" value="DUF6531"/>
</dbReference>
<accession>A0A919T9E1</accession>
<dbReference type="NCBIfam" id="TIGR03696">
    <property type="entry name" value="Rhs_assc_core"/>
    <property type="match status" value="1"/>
</dbReference>
<dbReference type="Pfam" id="PF25023">
    <property type="entry name" value="TEN_YD-shell"/>
    <property type="match status" value="2"/>
</dbReference>
<evidence type="ECO:0000259" key="4">
    <source>
        <dbReference type="Pfam" id="PF20148"/>
    </source>
</evidence>
<dbReference type="InterPro" id="IPR006530">
    <property type="entry name" value="YD"/>
</dbReference>
<evidence type="ECO:0000256" key="2">
    <source>
        <dbReference type="SAM" id="MobiDB-lite"/>
    </source>
</evidence>
<reference evidence="6 7" key="1">
    <citation type="submission" date="2021-03" db="EMBL/GenBank/DDBJ databases">
        <title>Whole genome shotgun sequence of Actinoplanes toevensis NBRC 105298.</title>
        <authorList>
            <person name="Komaki H."/>
            <person name="Tamura T."/>
        </authorList>
    </citation>
    <scope>NUCLEOTIDE SEQUENCE [LARGE SCALE GENOMIC DNA]</scope>
    <source>
        <strain evidence="6 7">NBRC 105298</strain>
    </source>
</reference>
<dbReference type="InterPro" id="IPR022385">
    <property type="entry name" value="Rhs_assc_core"/>
</dbReference>
<keyword evidence="3" id="KW-0732">Signal</keyword>
<evidence type="ECO:0008006" key="8">
    <source>
        <dbReference type="Google" id="ProtNLM"/>
    </source>
</evidence>
<feature type="domain" description="Teneurin-like YD-shell" evidence="5">
    <location>
        <begin position="1214"/>
        <end position="1351"/>
    </location>
</feature>
<dbReference type="Pfam" id="PF20148">
    <property type="entry name" value="DUF6531"/>
    <property type="match status" value="1"/>
</dbReference>
<dbReference type="NCBIfam" id="TIGR01643">
    <property type="entry name" value="YD_repeat_2x"/>
    <property type="match status" value="13"/>
</dbReference>
<evidence type="ECO:0000256" key="1">
    <source>
        <dbReference type="ARBA" id="ARBA00022737"/>
    </source>
</evidence>
<name>A0A919T9E1_9ACTN</name>
<feature type="domain" description="DUF6531" evidence="4">
    <location>
        <begin position="247"/>
        <end position="322"/>
    </location>
</feature>
<dbReference type="Pfam" id="PF05593">
    <property type="entry name" value="RHS_repeat"/>
    <property type="match status" value="5"/>
</dbReference>
<protein>
    <recommendedName>
        <fullName evidence="8">RHS repeat-associated core domain-containing protein</fullName>
    </recommendedName>
</protein>
<evidence type="ECO:0000313" key="6">
    <source>
        <dbReference type="EMBL" id="GIM91117.1"/>
    </source>
</evidence>
<proteinExistence type="predicted"/>
<comment type="caution">
    <text evidence="6">The sequence shown here is derived from an EMBL/GenBank/DDBJ whole genome shotgun (WGS) entry which is preliminary data.</text>
</comment>
<sequence>MSLMAMTRARRTRLGVALALSAVLCLPFGVSGPAYARVLDKPKVPVAPPGRGPVDRPLPANAALRHGLPAGKLPPAVPPGIAAAGKAHKLLAKPERKAEADPGGATDVLLRSGFELDDTSLVVYFDVPDPGVQGWASWIATVYDPDSGTAQESRSLVPADAAVCATPRQFCRSFGVTDGWQLTADHGYFVTITATLADGTQAVSAASGTAKARTTRTPPALPAAQAAGCSCGNALAPSTGGQLIRGSGINTGTGAFTLSASDLAMAGFGLPFQARRTYSSVNATAGSMGVGWSWTLDLRVLPPAEGVTAVTVRAEDGAQVTYARAGDGSYTRPPGVRANLKATAAGWQLVTPDQVTYEFDATGRLTAVRNSRGLGLTLAYTATQWTVTDAAGREVTVSLGSDGLISRIALPDGRKTQYRYKSARLTEVTDAEGNTWKFGYTDGLLTTMTDPEKRVQLTNTYAAGRIAQQADALGAVTKLEWDAGKQLAITTDPDGVKYFDTYRGNILVYSQNGNGDTINQRYDENLDPNLSVDPQGNQLSSTFDGSGNLTSSTAPDPFGFTIANTYDGRNNLTEHTDALGHTVSYGYDAFDQLHTITDALGGQTVLTVDDRGLVTASEDPLHKVTRMTYDAAGNLLTRTSPLGEKTLYGYDTVGRPVSATDPRGSLAGAKPADFTTRWAYDDLDRLRKTFAPGKKNPSESVYDTVGQLVKTIDPLGNETTSRYGRVLSQLQSTTDAEGSTTSYTYSAAGRERSMTDAAGGRTTYAYDIRGNLASTVSPRGNVKGANPADFTTTYTYDFNNNLIRTSHPYPGGGFVSTDARFDELNRLIARIDPFGKATQTRYDHNGNVSATVDATGRTLTTDYDALDRPTATHSPGGGTSVQEYDLAGHLIKSTAAAGGSTTFTYDDDGNLVTSVDARGNEPGADPADYTTRYAYDAARNQISGTDPLGNTVRTSYDANNRSVAVTDANGHSAKYGYDDGDRLVKVVGPDGGVTGYSYDRVGRSTARVDPNEHVTRYSYDVLGRLVSSTDALGRQGSYRYDAEGHTTAVVVPGSADVTARTISTTYDILGRRVGQDVGGTVLYAWGYDARNQLTSMADQAGLRLQGYDDVGLLTSVTRGSQTFAYGYDLNGNVTSRTWPDGTKVNASFDESNEMTGLTVQGGVAGSAQAAYGFSYDAAGNLARTTYPGGGPVTDRGFDRAGRLVDVHSHDDTGTVARYQLTRDPTGNPTAITTTRADRSQTVGYTYDKSDRLLSAADPTGGYAYRYDEVGNRMSQTLTGTAGSSVTKYRYDEGDQLTEASVVGGATTKYSYDAQGNQVRAGNDTFAYNIDRTLASATVGGVRTSYTYDAQHLRLSAVTDLASGPRSTAWSFDVNAPQAQLALETTSTATATSRRGFLDGVKGTALALLTGKQTDPYLPDWLGGVADVIGPDGGVLAAYDYDPYGNPRTDGTAAGTAATVENPVRFTGAYQDSTLGGQYAFPARTYDPSTGRFGSVDPAPAGARTPTQGTYTYVAGQPTVAVDPSGAIPIIPPGPTIRPRVQPPVCGEDTPEYCHEPGSNKLTSGALFYKWLGVAMTSCRPWEFWCKGGQYAGRTNLLFRDGDPFTNEIRTLDSFHTAVSNVANQLPLANIGFMFHFVHGSENYHYANQSADQRKDAARRNAVSIKSWGTYGMPLVQAFVGSYDMNWQLLGYDGDESPVVEFHLTNASTIGSAMPSPDKAGDYGKDSSSGDGHDAKSWEHYLRQSVRWRETFPGGQAPHLPAAMRRIPGLPIPVPFPQGGEPDPFMPPGTMENWCMPFPIIGPIPINLPNGLCP</sequence>
<feature type="chain" id="PRO_5037931563" description="RHS repeat-associated core domain-containing protein" evidence="3">
    <location>
        <begin position="37"/>
        <end position="1813"/>
    </location>
</feature>
<feature type="domain" description="Teneurin-like YD-shell" evidence="5">
    <location>
        <begin position="356"/>
        <end position="782"/>
    </location>
</feature>
<keyword evidence="7" id="KW-1185">Reference proteome</keyword>
<dbReference type="PANTHER" id="PTHR32305">
    <property type="match status" value="1"/>
</dbReference>
<dbReference type="EMBL" id="BOQN01000039">
    <property type="protein sequence ID" value="GIM91117.1"/>
    <property type="molecule type" value="Genomic_DNA"/>
</dbReference>
<evidence type="ECO:0000259" key="5">
    <source>
        <dbReference type="Pfam" id="PF25023"/>
    </source>
</evidence>
<feature type="region of interest" description="Disordered" evidence="2">
    <location>
        <begin position="1710"/>
        <end position="1734"/>
    </location>
</feature>
<dbReference type="PANTHER" id="PTHR32305:SF15">
    <property type="entry name" value="PROTEIN RHSA-RELATED"/>
    <property type="match status" value="1"/>
</dbReference>
<dbReference type="InterPro" id="IPR050708">
    <property type="entry name" value="T6SS_VgrG/RHS"/>
</dbReference>
<evidence type="ECO:0000313" key="7">
    <source>
        <dbReference type="Proteomes" id="UP000677082"/>
    </source>
</evidence>